<name>V2V466_9GAMM</name>
<dbReference type="PATRIC" id="fig|1120928.5.peg.549"/>
<dbReference type="eggNOG" id="COG3219">
    <property type="taxonomic scope" value="Bacteria"/>
</dbReference>
<reference evidence="3 4" key="1">
    <citation type="submission" date="2013-10" db="EMBL/GenBank/DDBJ databases">
        <title>The Genome Sequence of Acinetobacter tjernbergiae CIP107465.</title>
        <authorList>
            <consortium name="The Broad Institute Genomics Platform"/>
            <consortium name="The Broad Institute Genome Sequencing Center for Infectious Disease"/>
            <person name="Cerqueira G."/>
            <person name="Feldgarden M."/>
            <person name="Courvalin P."/>
            <person name="Grillot-Courvalin C."/>
            <person name="Clermont D."/>
            <person name="Rocha E."/>
            <person name="Yoon E.-J."/>
            <person name="Nemec A."/>
            <person name="Young S.K."/>
            <person name="Zeng Q."/>
            <person name="Gargeya S."/>
            <person name="Fitzgerald M."/>
            <person name="Abouelleil A."/>
            <person name="Alvarado L."/>
            <person name="Berlin A.M."/>
            <person name="Chapman S.B."/>
            <person name="Gainer-Dewar J."/>
            <person name="Goldberg J."/>
            <person name="Gnerre S."/>
            <person name="Griggs A."/>
            <person name="Gujja S."/>
            <person name="Hansen M."/>
            <person name="Howarth C."/>
            <person name="Imamovic A."/>
            <person name="Ireland A."/>
            <person name="Larimer J."/>
            <person name="McCowan C."/>
            <person name="Murphy C."/>
            <person name="Pearson M."/>
            <person name="Poon T.W."/>
            <person name="Priest M."/>
            <person name="Roberts A."/>
            <person name="Saif S."/>
            <person name="Shea T."/>
            <person name="Sykes S."/>
            <person name="Wortman J."/>
            <person name="Nusbaum C."/>
            <person name="Birren B."/>
        </authorList>
    </citation>
    <scope>NUCLEOTIDE SEQUENCE [LARGE SCALE GENOMIC DNA]</scope>
    <source>
        <strain evidence="3 4">CIP 107465</strain>
    </source>
</reference>
<evidence type="ECO:0000259" key="1">
    <source>
        <dbReference type="Pfam" id="PF09836"/>
    </source>
</evidence>
<accession>V2V466</accession>
<dbReference type="Pfam" id="PF09836">
    <property type="entry name" value="DUF2063"/>
    <property type="match status" value="1"/>
</dbReference>
<gene>
    <name evidence="3" type="ORF">F990_00536</name>
</gene>
<feature type="domain" description="NGO1945-like C-terminal" evidence="2">
    <location>
        <begin position="144"/>
        <end position="231"/>
    </location>
</feature>
<evidence type="ECO:0000313" key="4">
    <source>
        <dbReference type="Proteomes" id="UP000017404"/>
    </source>
</evidence>
<comment type="caution">
    <text evidence="3">The sequence shown here is derived from an EMBL/GenBank/DDBJ whole genome shotgun (WGS) entry which is preliminary data.</text>
</comment>
<dbReference type="RefSeq" id="WP_023274527.1">
    <property type="nucleotide sequence ID" value="NZ_AYEV01000004.1"/>
</dbReference>
<dbReference type="Gene3D" id="3.90.930.50">
    <property type="match status" value="1"/>
</dbReference>
<evidence type="ECO:0000259" key="2">
    <source>
        <dbReference type="Pfam" id="PF22106"/>
    </source>
</evidence>
<dbReference type="InterPro" id="IPR044922">
    <property type="entry name" value="DUF2063_N_sf"/>
</dbReference>
<dbReference type="AlphaFoldDB" id="V2V466"/>
<dbReference type="STRING" id="202955.GCA_000759995_02503"/>
<dbReference type="InterPro" id="IPR054098">
    <property type="entry name" value="NGO1945-like_C"/>
</dbReference>
<dbReference type="OrthoDB" id="4146344at2"/>
<evidence type="ECO:0000313" key="3">
    <source>
        <dbReference type="EMBL" id="ESK57062.1"/>
    </source>
</evidence>
<feature type="domain" description="Putative DNA-binding" evidence="1">
    <location>
        <begin position="11"/>
        <end position="95"/>
    </location>
</feature>
<sequence length="247" mass="29667">MTVKKSTFQMTQQQFCRWIREPDIEQIPTFPLERMQIYRDLLFNNVCSFINLVYPVARSILPEAQWQSLLQAFFQKAKCQSPLYNDISLQFREYLADHQHPILQEYPWLEELLQFEWLELYLDTVEIEEIRLIQSTTWQLTRKVWVLVYRYPVYRWTTATTFAQIEPTPSAIMVWRDDQDKVCIESLSPLFAMLIEQLSFKPYSEIELYDLIQSVVPDLSEQETRVQLDELIMLLTQLRLLNNLELP</sequence>
<keyword evidence="4" id="KW-1185">Reference proteome</keyword>
<dbReference type="EMBL" id="AYEV01000004">
    <property type="protein sequence ID" value="ESK57062.1"/>
    <property type="molecule type" value="Genomic_DNA"/>
</dbReference>
<dbReference type="InterPro" id="IPR018640">
    <property type="entry name" value="DUF2063"/>
</dbReference>
<protein>
    <submittedName>
        <fullName evidence="3">Uncharacterized protein</fullName>
    </submittedName>
</protein>
<dbReference type="Proteomes" id="UP000017404">
    <property type="component" value="Unassembled WGS sequence"/>
</dbReference>
<dbReference type="Pfam" id="PF22106">
    <property type="entry name" value="NGO1945_C"/>
    <property type="match status" value="1"/>
</dbReference>
<proteinExistence type="predicted"/>
<dbReference type="Gene3D" id="1.10.150.690">
    <property type="entry name" value="DUF2063"/>
    <property type="match status" value="1"/>
</dbReference>
<organism evidence="3 4">
    <name type="scientific">Acinetobacter tjernbergiae DSM 14971 = CIP 107465</name>
    <dbReference type="NCBI Taxonomy" id="1120928"/>
    <lineage>
        <taxon>Bacteria</taxon>
        <taxon>Pseudomonadati</taxon>
        <taxon>Pseudomonadota</taxon>
        <taxon>Gammaproteobacteria</taxon>
        <taxon>Moraxellales</taxon>
        <taxon>Moraxellaceae</taxon>
        <taxon>Acinetobacter</taxon>
    </lineage>
</organism>